<evidence type="ECO:0000256" key="7">
    <source>
        <dbReference type="SAM" id="MobiDB-lite"/>
    </source>
</evidence>
<dbReference type="EMBL" id="MCBR01011918">
    <property type="protein sequence ID" value="RKF65573.1"/>
    <property type="molecule type" value="Genomic_DNA"/>
</dbReference>
<comment type="subcellular location">
    <subcellularLocation>
        <location evidence="2">Cytoplasm</location>
    </subcellularLocation>
    <subcellularLocation>
        <location evidence="1">Nucleus</location>
    </subcellularLocation>
</comment>
<proteinExistence type="predicted"/>
<evidence type="ECO:0000256" key="5">
    <source>
        <dbReference type="ARBA" id="ARBA00022517"/>
    </source>
</evidence>
<dbReference type="InterPro" id="IPR053278">
    <property type="entry name" value="Pre-60S_factor_ECM1"/>
</dbReference>
<gene>
    <name evidence="8" type="ORF">GcC1_119015</name>
</gene>
<name>A0A420I782_9PEZI</name>
<comment type="caution">
    <text evidence="8">The sequence shown here is derived from an EMBL/GenBank/DDBJ whole genome shotgun (WGS) entry which is preliminary data.</text>
</comment>
<keyword evidence="3" id="KW-0813">Transport</keyword>
<sequence length="189" mass="21154">MKKRVASVHSRAAKRASSPGINLDKSLKDIKPPPSTQNVRPSILLDRRSAGIMKKSKGGRKAVLSAKIKRRQEKGLDRAVAVMDRTIKKVERSKDKAKIGQERSMKWEDLNKKMALQTATIGAVLTADIDLIKGQENSSDEQQEKKSLERPQRDIENMKEIAAESAAQYSIPTYEKDTGLKEDEDDEIL</sequence>
<evidence type="ECO:0000256" key="3">
    <source>
        <dbReference type="ARBA" id="ARBA00022448"/>
    </source>
</evidence>
<evidence type="ECO:0000256" key="1">
    <source>
        <dbReference type="ARBA" id="ARBA00004123"/>
    </source>
</evidence>
<feature type="region of interest" description="Disordered" evidence="7">
    <location>
        <begin position="134"/>
        <end position="189"/>
    </location>
</feature>
<feature type="compositionally biased region" description="Basic residues" evidence="7">
    <location>
        <begin position="1"/>
        <end position="14"/>
    </location>
</feature>
<reference evidence="8 9" key="1">
    <citation type="journal article" date="2018" name="BMC Genomics">
        <title>Comparative genome analyses reveal sequence features reflecting distinct modes of host-adaptation between dicot and monocot powdery mildew.</title>
        <authorList>
            <person name="Wu Y."/>
            <person name="Ma X."/>
            <person name="Pan Z."/>
            <person name="Kale S.D."/>
            <person name="Song Y."/>
            <person name="King H."/>
            <person name="Zhang Q."/>
            <person name="Presley C."/>
            <person name="Deng X."/>
            <person name="Wei C.I."/>
            <person name="Xiao S."/>
        </authorList>
    </citation>
    <scope>NUCLEOTIDE SEQUENCE [LARGE SCALE GENOMIC DNA]</scope>
    <source>
        <strain evidence="8">UCSC1</strain>
    </source>
</reference>
<dbReference type="OrthoDB" id="5304887at2759"/>
<keyword evidence="5" id="KW-0690">Ribosome biogenesis</keyword>
<protein>
    <recommendedName>
        <fullName evidence="10">Alb1-domain-containing protein</fullName>
    </recommendedName>
</protein>
<accession>A0A420I782</accession>
<feature type="compositionally biased region" description="Basic and acidic residues" evidence="7">
    <location>
        <begin position="142"/>
        <end position="162"/>
    </location>
</feature>
<evidence type="ECO:0000256" key="4">
    <source>
        <dbReference type="ARBA" id="ARBA00022490"/>
    </source>
</evidence>
<dbReference type="GO" id="GO:0005730">
    <property type="term" value="C:nucleolus"/>
    <property type="evidence" value="ECO:0007669"/>
    <property type="project" value="TreeGrafter"/>
</dbReference>
<feature type="region of interest" description="Disordered" evidence="7">
    <location>
        <begin position="1"/>
        <end position="40"/>
    </location>
</feature>
<dbReference type="PANTHER" id="PTHR28280:SF1">
    <property type="entry name" value="SHUTTLING PRE-60S FACTOR ECM1"/>
    <property type="match status" value="1"/>
</dbReference>
<evidence type="ECO:0000313" key="9">
    <source>
        <dbReference type="Proteomes" id="UP000285405"/>
    </source>
</evidence>
<dbReference type="GO" id="GO:0005737">
    <property type="term" value="C:cytoplasm"/>
    <property type="evidence" value="ECO:0007669"/>
    <property type="project" value="UniProtKB-SubCell"/>
</dbReference>
<dbReference type="Proteomes" id="UP000285405">
    <property type="component" value="Unassembled WGS sequence"/>
</dbReference>
<dbReference type="GO" id="GO:0000055">
    <property type="term" value="P:ribosomal large subunit export from nucleus"/>
    <property type="evidence" value="ECO:0007669"/>
    <property type="project" value="TreeGrafter"/>
</dbReference>
<evidence type="ECO:0000313" key="8">
    <source>
        <dbReference type="EMBL" id="RKF65573.1"/>
    </source>
</evidence>
<evidence type="ECO:0008006" key="10">
    <source>
        <dbReference type="Google" id="ProtNLM"/>
    </source>
</evidence>
<dbReference type="GO" id="GO:0030687">
    <property type="term" value="C:preribosome, large subunit precursor"/>
    <property type="evidence" value="ECO:0007669"/>
    <property type="project" value="TreeGrafter"/>
</dbReference>
<dbReference type="InterPro" id="IPR022784">
    <property type="entry name" value="Ribosome_bgen_Alb1"/>
</dbReference>
<dbReference type="Pfam" id="PF09135">
    <property type="entry name" value="Alb1"/>
    <property type="match status" value="1"/>
</dbReference>
<dbReference type="AlphaFoldDB" id="A0A420I782"/>
<evidence type="ECO:0000256" key="6">
    <source>
        <dbReference type="ARBA" id="ARBA00023242"/>
    </source>
</evidence>
<organism evidence="8 9">
    <name type="scientific">Golovinomyces cichoracearum</name>
    <dbReference type="NCBI Taxonomy" id="62708"/>
    <lineage>
        <taxon>Eukaryota</taxon>
        <taxon>Fungi</taxon>
        <taxon>Dikarya</taxon>
        <taxon>Ascomycota</taxon>
        <taxon>Pezizomycotina</taxon>
        <taxon>Leotiomycetes</taxon>
        <taxon>Erysiphales</taxon>
        <taxon>Erysiphaceae</taxon>
        <taxon>Golovinomyces</taxon>
    </lineage>
</organism>
<keyword evidence="4" id="KW-0963">Cytoplasm</keyword>
<evidence type="ECO:0000256" key="2">
    <source>
        <dbReference type="ARBA" id="ARBA00004496"/>
    </source>
</evidence>
<keyword evidence="6" id="KW-0539">Nucleus</keyword>
<dbReference type="PANTHER" id="PTHR28280">
    <property type="entry name" value="SHUTTLING PRE-60S FACTOR ECM1"/>
    <property type="match status" value="1"/>
</dbReference>